<dbReference type="GO" id="GO:0003677">
    <property type="term" value="F:DNA binding"/>
    <property type="evidence" value="ECO:0007669"/>
    <property type="project" value="UniProtKB-KW"/>
</dbReference>
<reference evidence="6 7" key="1">
    <citation type="submission" date="2020-08" db="EMBL/GenBank/DDBJ databases">
        <title>Genomic Encyclopedia of Type Strains, Phase IV (KMG-IV): sequencing the most valuable type-strain genomes for metagenomic binning, comparative biology and taxonomic classification.</title>
        <authorList>
            <person name="Goeker M."/>
        </authorList>
    </citation>
    <scope>NUCLEOTIDE SEQUENCE [LARGE SCALE GENOMIC DNA]</scope>
    <source>
        <strain evidence="6 7">DSM 23562</strain>
    </source>
</reference>
<dbReference type="InterPro" id="IPR013325">
    <property type="entry name" value="RNA_pol_sigma_r2"/>
</dbReference>
<sequence>MAMHSVLNNPTRSYAGPLPPVLREFISSGELERLSYEYAITRNPELRDALILQHQRLVRSIAARFAGGDEPLEDLIQVGTIGLINALDRYDPSQGTRFSTYATPTILGEIRRYFRDKAVGIKIPRWLQELQQAIRRVATELTLALGRTPTPQEMAIRLDVSEEHILLAMESQEVGNLLSLDTYLETGTPTEGASMQDIVGQPDRLLNEFERYGDLRGALNALGDREREVISLRFYDELSQAKIAQRLNISQMHVSRLQQRALRHLKDLLSEEPVPPTPRRRPRRRV</sequence>
<dbReference type="InterPro" id="IPR007627">
    <property type="entry name" value="RNA_pol_sigma70_r2"/>
</dbReference>
<evidence type="ECO:0000256" key="1">
    <source>
        <dbReference type="ARBA" id="ARBA00023015"/>
    </source>
</evidence>
<name>A0A7W9W7T3_ARMRO</name>
<evidence type="ECO:0000313" key="6">
    <source>
        <dbReference type="EMBL" id="MBB6050942.1"/>
    </source>
</evidence>
<dbReference type="InterPro" id="IPR014322">
    <property type="entry name" value="RNA_pol_sigma-B/F/G"/>
</dbReference>
<dbReference type="NCBIfam" id="TIGR02980">
    <property type="entry name" value="SigBFG"/>
    <property type="match status" value="1"/>
</dbReference>
<dbReference type="Gene3D" id="1.20.120.1810">
    <property type="match status" value="1"/>
</dbReference>
<dbReference type="Pfam" id="PF04539">
    <property type="entry name" value="Sigma70_r3"/>
    <property type="match status" value="1"/>
</dbReference>
<dbReference type="SUPFAM" id="SSF88659">
    <property type="entry name" value="Sigma3 and sigma4 domains of RNA polymerase sigma factors"/>
    <property type="match status" value="2"/>
</dbReference>
<dbReference type="PROSITE" id="PS00715">
    <property type="entry name" value="SIGMA70_1"/>
    <property type="match status" value="1"/>
</dbReference>
<evidence type="ECO:0000259" key="5">
    <source>
        <dbReference type="PROSITE" id="PS00715"/>
    </source>
</evidence>
<dbReference type="EMBL" id="JACHGW010000002">
    <property type="protein sequence ID" value="MBB6050942.1"/>
    <property type="molecule type" value="Genomic_DNA"/>
</dbReference>
<dbReference type="CDD" id="cd06171">
    <property type="entry name" value="Sigma70_r4"/>
    <property type="match status" value="1"/>
</dbReference>
<proteinExistence type="predicted"/>
<organism evidence="6 7">
    <name type="scientific">Armatimonas rosea</name>
    <dbReference type="NCBI Taxonomy" id="685828"/>
    <lineage>
        <taxon>Bacteria</taxon>
        <taxon>Bacillati</taxon>
        <taxon>Armatimonadota</taxon>
        <taxon>Armatimonadia</taxon>
        <taxon>Armatimonadales</taxon>
        <taxon>Armatimonadaceae</taxon>
        <taxon>Armatimonas</taxon>
    </lineage>
</organism>
<comment type="caution">
    <text evidence="6">The sequence shown here is derived from an EMBL/GenBank/DDBJ whole genome shotgun (WGS) entry which is preliminary data.</text>
</comment>
<dbReference type="InterPro" id="IPR014284">
    <property type="entry name" value="RNA_pol_sigma-70_dom"/>
</dbReference>
<dbReference type="Gene3D" id="1.10.10.10">
    <property type="entry name" value="Winged helix-like DNA-binding domain superfamily/Winged helix DNA-binding domain"/>
    <property type="match status" value="2"/>
</dbReference>
<dbReference type="InterPro" id="IPR013324">
    <property type="entry name" value="RNA_pol_sigma_r3/r4-like"/>
</dbReference>
<dbReference type="NCBIfam" id="TIGR02937">
    <property type="entry name" value="sigma70-ECF"/>
    <property type="match status" value="1"/>
</dbReference>
<dbReference type="RefSeq" id="WP_184196821.1">
    <property type="nucleotide sequence ID" value="NZ_JACHGW010000002.1"/>
</dbReference>
<keyword evidence="1" id="KW-0805">Transcription regulation</keyword>
<dbReference type="SUPFAM" id="SSF88946">
    <property type="entry name" value="Sigma2 domain of RNA polymerase sigma factors"/>
    <property type="match status" value="1"/>
</dbReference>
<keyword evidence="4" id="KW-0804">Transcription</keyword>
<feature type="domain" description="RNA polymerase sigma-70" evidence="5">
    <location>
        <begin position="74"/>
        <end position="87"/>
    </location>
</feature>
<dbReference type="InterPro" id="IPR036388">
    <property type="entry name" value="WH-like_DNA-bd_sf"/>
</dbReference>
<gene>
    <name evidence="6" type="ORF">HNQ39_002733</name>
</gene>
<dbReference type="Pfam" id="PF04542">
    <property type="entry name" value="Sigma70_r2"/>
    <property type="match status" value="1"/>
</dbReference>
<dbReference type="GO" id="GO:0006352">
    <property type="term" value="P:DNA-templated transcription initiation"/>
    <property type="evidence" value="ECO:0007669"/>
    <property type="project" value="InterPro"/>
</dbReference>
<dbReference type="PANTHER" id="PTHR30385:SF4">
    <property type="entry name" value="RNA POLYMERASE SIGMA-E FACTOR"/>
    <property type="match status" value="1"/>
</dbReference>
<evidence type="ECO:0000256" key="3">
    <source>
        <dbReference type="ARBA" id="ARBA00023125"/>
    </source>
</evidence>
<dbReference type="PANTHER" id="PTHR30385">
    <property type="entry name" value="SIGMA FACTOR F FLAGELLAR"/>
    <property type="match status" value="1"/>
</dbReference>
<dbReference type="InterPro" id="IPR007630">
    <property type="entry name" value="RNA_pol_sigma70_r4"/>
</dbReference>
<dbReference type="Pfam" id="PF04545">
    <property type="entry name" value="Sigma70_r4"/>
    <property type="match status" value="1"/>
</dbReference>
<evidence type="ECO:0000256" key="4">
    <source>
        <dbReference type="ARBA" id="ARBA00023163"/>
    </source>
</evidence>
<evidence type="ECO:0000256" key="2">
    <source>
        <dbReference type="ARBA" id="ARBA00023082"/>
    </source>
</evidence>
<keyword evidence="7" id="KW-1185">Reference proteome</keyword>
<evidence type="ECO:0000313" key="7">
    <source>
        <dbReference type="Proteomes" id="UP000520814"/>
    </source>
</evidence>
<dbReference type="AlphaFoldDB" id="A0A7W9W7T3"/>
<dbReference type="PRINTS" id="PR00046">
    <property type="entry name" value="SIGMA70FCT"/>
</dbReference>
<dbReference type="InterPro" id="IPR007624">
    <property type="entry name" value="RNA_pol_sigma70_r3"/>
</dbReference>
<dbReference type="GO" id="GO:0016987">
    <property type="term" value="F:sigma factor activity"/>
    <property type="evidence" value="ECO:0007669"/>
    <property type="project" value="UniProtKB-KW"/>
</dbReference>
<keyword evidence="3" id="KW-0238">DNA-binding</keyword>
<dbReference type="InterPro" id="IPR000943">
    <property type="entry name" value="RNA_pol_sigma70"/>
</dbReference>
<protein>
    <submittedName>
        <fullName evidence="6">RNA polymerase sigma-B factor</fullName>
    </submittedName>
</protein>
<accession>A0A7W9W7T3</accession>
<keyword evidence="2" id="KW-0731">Sigma factor</keyword>
<dbReference type="Proteomes" id="UP000520814">
    <property type="component" value="Unassembled WGS sequence"/>
</dbReference>